<dbReference type="PANTHER" id="PTHR30250">
    <property type="entry name" value="PST FAMILY PREDICTED COLANIC ACID TRANSPORTER"/>
    <property type="match status" value="1"/>
</dbReference>
<feature type="transmembrane region" description="Helical" evidence="6">
    <location>
        <begin position="44"/>
        <end position="65"/>
    </location>
</feature>
<feature type="transmembrane region" description="Helical" evidence="6">
    <location>
        <begin position="128"/>
        <end position="152"/>
    </location>
</feature>
<dbReference type="EMBL" id="LKAQ01000004">
    <property type="protein sequence ID" value="OIQ49141.1"/>
    <property type="molecule type" value="Genomic_DNA"/>
</dbReference>
<feature type="transmembrane region" description="Helical" evidence="6">
    <location>
        <begin position="183"/>
        <end position="205"/>
    </location>
</feature>
<feature type="transmembrane region" description="Helical" evidence="6">
    <location>
        <begin position="20"/>
        <end position="38"/>
    </location>
</feature>
<evidence type="ECO:0000313" key="8">
    <source>
        <dbReference type="Proteomes" id="UP000181901"/>
    </source>
</evidence>
<accession>A0A1J5MRA7</accession>
<feature type="transmembrane region" description="Helical" evidence="6">
    <location>
        <begin position="347"/>
        <end position="368"/>
    </location>
</feature>
<dbReference type="AlphaFoldDB" id="A0A1J5MRA7"/>
<feature type="transmembrane region" description="Helical" evidence="6">
    <location>
        <begin position="400"/>
        <end position="422"/>
    </location>
</feature>
<evidence type="ECO:0000256" key="2">
    <source>
        <dbReference type="ARBA" id="ARBA00022475"/>
    </source>
</evidence>
<evidence type="ECO:0000256" key="6">
    <source>
        <dbReference type="SAM" id="Phobius"/>
    </source>
</evidence>
<evidence type="ECO:0000256" key="5">
    <source>
        <dbReference type="ARBA" id="ARBA00023136"/>
    </source>
</evidence>
<keyword evidence="4 6" id="KW-1133">Transmembrane helix</keyword>
<evidence type="ECO:0000313" key="7">
    <source>
        <dbReference type="EMBL" id="OIQ49141.1"/>
    </source>
</evidence>
<comment type="subcellular location">
    <subcellularLocation>
        <location evidence="1">Cell membrane</location>
        <topology evidence="1">Multi-pass membrane protein</topology>
    </subcellularLocation>
</comment>
<feature type="transmembrane region" description="Helical" evidence="6">
    <location>
        <begin position="375"/>
        <end position="394"/>
    </location>
</feature>
<dbReference type="PANTHER" id="PTHR30250:SF11">
    <property type="entry name" value="O-ANTIGEN TRANSPORTER-RELATED"/>
    <property type="match status" value="1"/>
</dbReference>
<evidence type="ECO:0000256" key="3">
    <source>
        <dbReference type="ARBA" id="ARBA00022692"/>
    </source>
</evidence>
<reference evidence="7 8" key="1">
    <citation type="submission" date="2015-09" db="EMBL/GenBank/DDBJ databases">
        <title>Genome of Desulfovibrio dechloracetivorans BerOc1, a mercury methylating strain isolated from highly hydrocarbons and metals contaminated coastal sediments.</title>
        <authorList>
            <person name="Goni Urriza M."/>
            <person name="Gassie C."/>
            <person name="Bouchez O."/>
            <person name="Klopp C."/>
            <person name="Ranchou-Peyruse A."/>
            <person name="Remy G."/>
        </authorList>
    </citation>
    <scope>NUCLEOTIDE SEQUENCE [LARGE SCALE GENOMIC DNA]</scope>
    <source>
        <strain evidence="7 8">BerOc1</strain>
    </source>
</reference>
<keyword evidence="8" id="KW-1185">Reference proteome</keyword>
<dbReference type="OrthoDB" id="580892at2"/>
<name>A0A1J5MRA7_9BACT</name>
<gene>
    <name evidence="7" type="ORF">BerOc1_01065</name>
</gene>
<feature type="transmembrane region" description="Helical" evidence="6">
    <location>
        <begin position="311"/>
        <end position="335"/>
    </location>
</feature>
<proteinExistence type="predicted"/>
<evidence type="ECO:0000256" key="4">
    <source>
        <dbReference type="ARBA" id="ARBA00022989"/>
    </source>
</evidence>
<feature type="transmembrane region" description="Helical" evidence="6">
    <location>
        <begin position="467"/>
        <end position="489"/>
    </location>
</feature>
<keyword evidence="3 6" id="KW-0812">Transmembrane</keyword>
<sequence length="507" mass="55436">MISVHRLLARNTIASFLRHFINLGILFYLTPFTIAAIGDLQYGLWAVVLTVAGYSGLLDMGITTATTKLAAEYRSKGELDELNELITSSISLFTLFGAACLVAIMLFMPRYIASIDHGALGSESPLAISALIGIDILFVFVANIFTGIILSFHQFHMKSLIDITLGVLKLIATIVVLNAGYGLLGLAVVKLSVSVLSTIALYMVFKRQMPTHKLRLRMPAPAQMKRLINLGGKLFYMTLAIRLVDKTSPIIIVSTIGTIWNAYNSVVNRLATYGNEIVYSTTAAFMPVFSELYAQDDDGTARGLYLQYTRYVIALSMPIFFGVMVLGPDFVGVWIDPVYKEKGGAALRFLAGSFAIVGLQPLLGRLVIGRGDVGFYTKTMTIGLVLNILLSIPACYLGGITALAALSTVASLCFFSIFTVYLSRSFHISITDQLLRCYLKLAPPIAVFLLAFFLIDDRLPSNSYADVFLKAAILVAAYVPVAFVTMLSANERSRIWRMVVLRGRQAG</sequence>
<comment type="caution">
    <text evidence="7">The sequence shown here is derived from an EMBL/GenBank/DDBJ whole genome shotgun (WGS) entry which is preliminary data.</text>
</comment>
<feature type="transmembrane region" description="Helical" evidence="6">
    <location>
        <begin position="85"/>
        <end position="108"/>
    </location>
</feature>
<dbReference type="Pfam" id="PF13440">
    <property type="entry name" value="Polysacc_synt_3"/>
    <property type="match status" value="1"/>
</dbReference>
<evidence type="ECO:0000256" key="1">
    <source>
        <dbReference type="ARBA" id="ARBA00004651"/>
    </source>
</evidence>
<feature type="transmembrane region" description="Helical" evidence="6">
    <location>
        <begin position="434"/>
        <end position="455"/>
    </location>
</feature>
<feature type="transmembrane region" description="Helical" evidence="6">
    <location>
        <begin position="159"/>
        <end position="177"/>
    </location>
</feature>
<keyword evidence="5 6" id="KW-0472">Membrane</keyword>
<protein>
    <submittedName>
        <fullName evidence="7">Polysaccharide biosynthesis protein</fullName>
    </submittedName>
</protein>
<dbReference type="GO" id="GO:0005886">
    <property type="term" value="C:plasma membrane"/>
    <property type="evidence" value="ECO:0007669"/>
    <property type="project" value="UniProtKB-SubCell"/>
</dbReference>
<dbReference type="Proteomes" id="UP000181901">
    <property type="component" value="Unassembled WGS sequence"/>
</dbReference>
<keyword evidence="2" id="KW-1003">Cell membrane</keyword>
<dbReference type="InterPro" id="IPR050833">
    <property type="entry name" value="Poly_Biosynth_Transport"/>
</dbReference>
<organism evidence="7 8">
    <name type="scientific">Pseudodesulfovibrio hydrargyri</name>
    <dbReference type="NCBI Taxonomy" id="2125990"/>
    <lineage>
        <taxon>Bacteria</taxon>
        <taxon>Pseudomonadati</taxon>
        <taxon>Thermodesulfobacteriota</taxon>
        <taxon>Desulfovibrionia</taxon>
        <taxon>Desulfovibrionales</taxon>
        <taxon>Desulfovibrionaceae</taxon>
    </lineage>
</organism>
<dbReference type="RefSeq" id="WP_084641111.1">
    <property type="nucleotide sequence ID" value="NZ_LKAQ01000004.1"/>
</dbReference>